<reference evidence="3" key="5">
    <citation type="journal article" date="2021" name="G3 (Bethesda)">
        <title>Aegilops tauschii genome assembly Aet v5.0 features greater sequence contiguity and improved annotation.</title>
        <authorList>
            <person name="Wang L."/>
            <person name="Zhu T."/>
            <person name="Rodriguez J.C."/>
            <person name="Deal K.R."/>
            <person name="Dubcovsky J."/>
            <person name="McGuire P.E."/>
            <person name="Lux T."/>
            <person name="Spannagl M."/>
            <person name="Mayer K.F.X."/>
            <person name="Baldrich P."/>
            <person name="Meyers B.C."/>
            <person name="Huo N."/>
            <person name="Gu Y.Q."/>
            <person name="Zhou H."/>
            <person name="Devos K.M."/>
            <person name="Bennetzen J.L."/>
            <person name="Unver T."/>
            <person name="Budak H."/>
            <person name="Gulick P.J."/>
            <person name="Galiba G."/>
            <person name="Kalapos B."/>
            <person name="Nelson D.R."/>
            <person name="Li P."/>
            <person name="You F.M."/>
            <person name="Luo M.C."/>
            <person name="Dvorak J."/>
        </authorList>
    </citation>
    <scope>NUCLEOTIDE SEQUENCE [LARGE SCALE GENOMIC DNA]</scope>
    <source>
        <strain evidence="3">cv. AL8/78</strain>
    </source>
</reference>
<dbReference type="AlphaFoldDB" id="A0A452Z614"/>
<proteinExistence type="predicted"/>
<dbReference type="EnsemblPlants" id="AET1Gv20642800.1">
    <property type="protein sequence ID" value="AET1Gv20642800.1"/>
    <property type="gene ID" value="AET1Gv20642800"/>
</dbReference>
<evidence type="ECO:0000256" key="1">
    <source>
        <dbReference type="SAM" id="MobiDB-lite"/>
    </source>
</evidence>
<dbReference type="Gene3D" id="2.40.70.10">
    <property type="entry name" value="Acid Proteases"/>
    <property type="match status" value="1"/>
</dbReference>
<dbReference type="PANTHER" id="PTHR15503:SF22">
    <property type="entry name" value="TRANSPOSON TY3-I GAG POLYPROTEIN"/>
    <property type="match status" value="1"/>
</dbReference>
<name>A0A452Z614_AEGTS</name>
<reference evidence="3" key="4">
    <citation type="submission" date="2019-03" db="UniProtKB">
        <authorList>
            <consortium name="EnsemblPlants"/>
        </authorList>
    </citation>
    <scope>IDENTIFICATION</scope>
</reference>
<feature type="region of interest" description="Disordered" evidence="1">
    <location>
        <begin position="127"/>
        <end position="176"/>
    </location>
</feature>
<evidence type="ECO:0000313" key="3">
    <source>
        <dbReference type="EnsemblPlants" id="AET1Gv20642800.1"/>
    </source>
</evidence>
<dbReference type="Gramene" id="AET1Gv20642800.1">
    <property type="protein sequence ID" value="AET1Gv20642800.1"/>
    <property type="gene ID" value="AET1Gv20642800"/>
</dbReference>
<dbReference type="PANTHER" id="PTHR15503">
    <property type="entry name" value="LDOC1 RELATED"/>
    <property type="match status" value="1"/>
</dbReference>
<dbReference type="SUPFAM" id="SSF50630">
    <property type="entry name" value="Acid proteases"/>
    <property type="match status" value="1"/>
</dbReference>
<reference evidence="3" key="3">
    <citation type="journal article" date="2017" name="Nature">
        <title>Genome sequence of the progenitor of the wheat D genome Aegilops tauschii.</title>
        <authorList>
            <person name="Luo M.C."/>
            <person name="Gu Y.Q."/>
            <person name="Puiu D."/>
            <person name="Wang H."/>
            <person name="Twardziok S.O."/>
            <person name="Deal K.R."/>
            <person name="Huo N."/>
            <person name="Zhu T."/>
            <person name="Wang L."/>
            <person name="Wang Y."/>
            <person name="McGuire P.E."/>
            <person name="Liu S."/>
            <person name="Long H."/>
            <person name="Ramasamy R.K."/>
            <person name="Rodriguez J.C."/>
            <person name="Van S.L."/>
            <person name="Yuan L."/>
            <person name="Wang Z."/>
            <person name="Xia Z."/>
            <person name="Xiao L."/>
            <person name="Anderson O.D."/>
            <person name="Ouyang S."/>
            <person name="Liang Y."/>
            <person name="Zimin A.V."/>
            <person name="Pertea G."/>
            <person name="Qi P."/>
            <person name="Bennetzen J.L."/>
            <person name="Dai X."/>
            <person name="Dawson M.W."/>
            <person name="Muller H.G."/>
            <person name="Kugler K."/>
            <person name="Rivarola-Duarte L."/>
            <person name="Spannagl M."/>
            <person name="Mayer K.F.X."/>
            <person name="Lu F.H."/>
            <person name="Bevan M.W."/>
            <person name="Leroy P."/>
            <person name="Li P."/>
            <person name="You F.M."/>
            <person name="Sun Q."/>
            <person name="Liu Z."/>
            <person name="Lyons E."/>
            <person name="Wicker T."/>
            <person name="Salzberg S.L."/>
            <person name="Devos K.M."/>
            <person name="Dvorak J."/>
        </authorList>
    </citation>
    <scope>NUCLEOTIDE SEQUENCE [LARGE SCALE GENOMIC DNA]</scope>
    <source>
        <strain evidence="3">cv. AL8/78</strain>
    </source>
</reference>
<keyword evidence="4" id="KW-1185">Reference proteome</keyword>
<organism evidence="3 4">
    <name type="scientific">Aegilops tauschii subsp. strangulata</name>
    <name type="common">Goatgrass</name>
    <dbReference type="NCBI Taxonomy" id="200361"/>
    <lineage>
        <taxon>Eukaryota</taxon>
        <taxon>Viridiplantae</taxon>
        <taxon>Streptophyta</taxon>
        <taxon>Embryophyta</taxon>
        <taxon>Tracheophyta</taxon>
        <taxon>Spermatophyta</taxon>
        <taxon>Magnoliopsida</taxon>
        <taxon>Liliopsida</taxon>
        <taxon>Poales</taxon>
        <taxon>Poaceae</taxon>
        <taxon>BOP clade</taxon>
        <taxon>Pooideae</taxon>
        <taxon>Triticodae</taxon>
        <taxon>Triticeae</taxon>
        <taxon>Triticinae</taxon>
        <taxon>Aegilops</taxon>
    </lineage>
</organism>
<reference evidence="4" key="1">
    <citation type="journal article" date="2014" name="Science">
        <title>Ancient hybridizations among the ancestral genomes of bread wheat.</title>
        <authorList>
            <consortium name="International Wheat Genome Sequencing Consortium,"/>
            <person name="Marcussen T."/>
            <person name="Sandve S.R."/>
            <person name="Heier L."/>
            <person name="Spannagl M."/>
            <person name="Pfeifer M."/>
            <person name="Jakobsen K.S."/>
            <person name="Wulff B.B."/>
            <person name="Steuernagel B."/>
            <person name="Mayer K.F."/>
            <person name="Olsen O.A."/>
        </authorList>
    </citation>
    <scope>NUCLEOTIDE SEQUENCE [LARGE SCALE GENOMIC DNA]</scope>
    <source>
        <strain evidence="4">cv. AL8/78</strain>
    </source>
</reference>
<feature type="compositionally biased region" description="Polar residues" evidence="1">
    <location>
        <begin position="140"/>
        <end position="154"/>
    </location>
</feature>
<feature type="compositionally biased region" description="Low complexity" evidence="1">
    <location>
        <begin position="127"/>
        <end position="139"/>
    </location>
</feature>
<protein>
    <recommendedName>
        <fullName evidence="2">Retrotransposon gag domain-containing protein</fullName>
    </recommendedName>
</protein>
<dbReference type="InterPro" id="IPR032567">
    <property type="entry name" value="RTL1-rel"/>
</dbReference>
<dbReference type="Pfam" id="PF03732">
    <property type="entry name" value="Retrotrans_gag"/>
    <property type="match status" value="1"/>
</dbReference>
<dbReference type="Proteomes" id="UP000015105">
    <property type="component" value="Chromosome 1D"/>
</dbReference>
<evidence type="ECO:0000313" key="4">
    <source>
        <dbReference type="Proteomes" id="UP000015105"/>
    </source>
</evidence>
<sequence length="387" mass="43110">MAILNFSGPATIWLQSVQRKIAGLAWESFTALLCTRFGRDKHQLLIRQFYAIRQSDSVADFIERFETLMNHMISYSELTHPYFFLTRFIEGLRADIRAVVLIQRPPDLDTACSLALLQEEVADGELSMRSAPSHPSSSRWVTTSTPSLPVSNLRPSAPTASAEDRRGTDAARASSASDSSKISALRTFRRARGLCFRCGERWGKEHTCPPTVQMHVVEELLALFAGEEESGEHQQEPHEPDEDNLCTISKQAIEGASGPGVMQLHAWIQGREMSLLVDSGSSSLFIDHRMASKLTGVCKLPTVCKVKVADGAVLRCDSFIPQCPWTSHGHEFVTDFKLISLGVYDTILGMDWLKKHSPMHIDWEAQWMTITTDQGSMDLKAVTSDQI</sequence>
<evidence type="ECO:0000259" key="2">
    <source>
        <dbReference type="Pfam" id="PF03732"/>
    </source>
</evidence>
<dbReference type="InterPro" id="IPR021109">
    <property type="entry name" value="Peptidase_aspartic_dom_sf"/>
</dbReference>
<dbReference type="Pfam" id="PF08284">
    <property type="entry name" value="RVP_2"/>
    <property type="match status" value="1"/>
</dbReference>
<dbReference type="CDD" id="cd00303">
    <property type="entry name" value="retropepsin_like"/>
    <property type="match status" value="1"/>
</dbReference>
<dbReference type="InterPro" id="IPR005162">
    <property type="entry name" value="Retrotrans_gag_dom"/>
</dbReference>
<feature type="domain" description="Retrotransposon gag" evidence="2">
    <location>
        <begin position="2"/>
        <end position="93"/>
    </location>
</feature>
<reference evidence="4" key="2">
    <citation type="journal article" date="2017" name="Nat. Plants">
        <title>The Aegilops tauschii genome reveals multiple impacts of transposons.</title>
        <authorList>
            <person name="Zhao G."/>
            <person name="Zou C."/>
            <person name="Li K."/>
            <person name="Wang K."/>
            <person name="Li T."/>
            <person name="Gao L."/>
            <person name="Zhang X."/>
            <person name="Wang H."/>
            <person name="Yang Z."/>
            <person name="Liu X."/>
            <person name="Jiang W."/>
            <person name="Mao L."/>
            <person name="Kong X."/>
            <person name="Jiao Y."/>
            <person name="Jia J."/>
        </authorList>
    </citation>
    <scope>NUCLEOTIDE SEQUENCE [LARGE SCALE GENOMIC DNA]</scope>
    <source>
        <strain evidence="4">cv. AL8/78</strain>
    </source>
</reference>
<accession>A0A452Z614</accession>